<name>A0A3B0SXI5_9ZZZZ</name>
<dbReference type="InterPro" id="IPR039425">
    <property type="entry name" value="RNA_pol_sigma-70-like"/>
</dbReference>
<feature type="domain" description="RNA polymerase sigma factor 70 region 4 type 2" evidence="6">
    <location>
        <begin position="100"/>
        <end position="150"/>
    </location>
</feature>
<dbReference type="InterPro" id="IPR013324">
    <property type="entry name" value="RNA_pol_sigma_r3/r4-like"/>
</dbReference>
<dbReference type="CDD" id="cd06171">
    <property type="entry name" value="Sigma70_r4"/>
    <property type="match status" value="1"/>
</dbReference>
<organism evidence="7">
    <name type="scientific">hydrothermal vent metagenome</name>
    <dbReference type="NCBI Taxonomy" id="652676"/>
    <lineage>
        <taxon>unclassified sequences</taxon>
        <taxon>metagenomes</taxon>
        <taxon>ecological metagenomes</taxon>
    </lineage>
</organism>
<sequence>MASMSHIEILLPELRAYSRFITAGGDDAEDLVQDAIVRALRTPGRPAVLQSFRPWMFRVIRNLHYDELRKHRVRREYSDSLARLSRDAPQTGDPARDVFIRQAFGKLTPEYREVLFLVDIFGMKYKEAAEVMGVPDGTVMSRISRARRALLDLVEGADVDRRNKQA</sequence>
<dbReference type="GO" id="GO:0003677">
    <property type="term" value="F:DNA binding"/>
    <property type="evidence" value="ECO:0007669"/>
    <property type="project" value="InterPro"/>
</dbReference>
<evidence type="ECO:0000256" key="1">
    <source>
        <dbReference type="ARBA" id="ARBA00010641"/>
    </source>
</evidence>
<dbReference type="PANTHER" id="PTHR43133:SF25">
    <property type="entry name" value="RNA POLYMERASE SIGMA FACTOR RFAY-RELATED"/>
    <property type="match status" value="1"/>
</dbReference>
<evidence type="ECO:0000259" key="5">
    <source>
        <dbReference type="Pfam" id="PF04542"/>
    </source>
</evidence>
<dbReference type="PANTHER" id="PTHR43133">
    <property type="entry name" value="RNA POLYMERASE ECF-TYPE SIGMA FACTO"/>
    <property type="match status" value="1"/>
</dbReference>
<dbReference type="EMBL" id="UOEG01000222">
    <property type="protein sequence ID" value="VAW01204.1"/>
    <property type="molecule type" value="Genomic_DNA"/>
</dbReference>
<gene>
    <name evidence="7" type="ORF">MNBD_ALPHA07-463</name>
</gene>
<keyword evidence="4" id="KW-0804">Transcription</keyword>
<dbReference type="Gene3D" id="1.10.1740.10">
    <property type="match status" value="1"/>
</dbReference>
<dbReference type="Pfam" id="PF08281">
    <property type="entry name" value="Sigma70_r4_2"/>
    <property type="match status" value="1"/>
</dbReference>
<dbReference type="AlphaFoldDB" id="A0A3B0SXI5"/>
<reference evidence="7" key="1">
    <citation type="submission" date="2018-06" db="EMBL/GenBank/DDBJ databases">
        <authorList>
            <person name="Zhirakovskaya E."/>
        </authorList>
    </citation>
    <scope>NUCLEOTIDE SEQUENCE</scope>
</reference>
<evidence type="ECO:0000259" key="6">
    <source>
        <dbReference type="Pfam" id="PF08281"/>
    </source>
</evidence>
<dbReference type="SUPFAM" id="SSF88946">
    <property type="entry name" value="Sigma2 domain of RNA polymerase sigma factors"/>
    <property type="match status" value="1"/>
</dbReference>
<dbReference type="InterPro" id="IPR007627">
    <property type="entry name" value="RNA_pol_sigma70_r2"/>
</dbReference>
<dbReference type="GO" id="GO:0016987">
    <property type="term" value="F:sigma factor activity"/>
    <property type="evidence" value="ECO:0007669"/>
    <property type="project" value="UniProtKB-KW"/>
</dbReference>
<protein>
    <submittedName>
        <fullName evidence="7">RNA polymerase sigma-54 factor RpoN</fullName>
    </submittedName>
</protein>
<dbReference type="NCBIfam" id="TIGR02937">
    <property type="entry name" value="sigma70-ECF"/>
    <property type="match status" value="1"/>
</dbReference>
<dbReference type="Gene3D" id="1.10.10.10">
    <property type="entry name" value="Winged helix-like DNA-binding domain superfamily/Winged helix DNA-binding domain"/>
    <property type="match status" value="1"/>
</dbReference>
<evidence type="ECO:0000313" key="7">
    <source>
        <dbReference type="EMBL" id="VAW01204.1"/>
    </source>
</evidence>
<keyword evidence="3" id="KW-0731">Sigma factor</keyword>
<accession>A0A3B0SXI5</accession>
<evidence type="ECO:0000256" key="3">
    <source>
        <dbReference type="ARBA" id="ARBA00023082"/>
    </source>
</evidence>
<proteinExistence type="inferred from homology"/>
<evidence type="ECO:0000256" key="4">
    <source>
        <dbReference type="ARBA" id="ARBA00023163"/>
    </source>
</evidence>
<evidence type="ECO:0000256" key="2">
    <source>
        <dbReference type="ARBA" id="ARBA00023015"/>
    </source>
</evidence>
<dbReference type="InterPro" id="IPR036388">
    <property type="entry name" value="WH-like_DNA-bd_sf"/>
</dbReference>
<keyword evidence="2" id="KW-0805">Transcription regulation</keyword>
<dbReference type="SUPFAM" id="SSF88659">
    <property type="entry name" value="Sigma3 and sigma4 domains of RNA polymerase sigma factors"/>
    <property type="match status" value="1"/>
</dbReference>
<dbReference type="InterPro" id="IPR013249">
    <property type="entry name" value="RNA_pol_sigma70_r4_t2"/>
</dbReference>
<dbReference type="GO" id="GO:0006352">
    <property type="term" value="P:DNA-templated transcription initiation"/>
    <property type="evidence" value="ECO:0007669"/>
    <property type="project" value="InterPro"/>
</dbReference>
<feature type="domain" description="RNA polymerase sigma-70 region 2" evidence="5">
    <location>
        <begin position="8"/>
        <end position="72"/>
    </location>
</feature>
<dbReference type="InterPro" id="IPR013325">
    <property type="entry name" value="RNA_pol_sigma_r2"/>
</dbReference>
<dbReference type="Pfam" id="PF04542">
    <property type="entry name" value="Sigma70_r2"/>
    <property type="match status" value="1"/>
</dbReference>
<dbReference type="InterPro" id="IPR014284">
    <property type="entry name" value="RNA_pol_sigma-70_dom"/>
</dbReference>
<comment type="similarity">
    <text evidence="1">Belongs to the sigma-70 factor family. ECF subfamily.</text>
</comment>